<dbReference type="OrthoDB" id="5524232at2"/>
<evidence type="ECO:0000313" key="3">
    <source>
        <dbReference type="Proteomes" id="UP000001935"/>
    </source>
</evidence>
<dbReference type="HOGENOM" id="CLU_104936_0_0_7"/>
<reference evidence="2 3" key="1">
    <citation type="submission" date="2006-01" db="EMBL/GenBank/DDBJ databases">
        <title>Complete sequence of Anaeromyxobacter dehalogenans 2CP-C.</title>
        <authorList>
            <consortium name="US DOE Joint Genome Institute"/>
            <person name="Copeland A."/>
            <person name="Lucas S."/>
            <person name="Lapidus A."/>
            <person name="Barry K."/>
            <person name="Detter J.C."/>
            <person name="Glavina T."/>
            <person name="Hammon N."/>
            <person name="Israni S."/>
            <person name="Pitluck S."/>
            <person name="Brettin T."/>
            <person name="Bruce D."/>
            <person name="Han C."/>
            <person name="Tapia R."/>
            <person name="Gilna P."/>
            <person name="Kiss H."/>
            <person name="Schmutz J."/>
            <person name="Larimer F."/>
            <person name="Land M."/>
            <person name="Kyrpides N."/>
            <person name="Anderson I."/>
            <person name="Sanford R.A."/>
            <person name="Ritalahti K.M."/>
            <person name="Thomas H.S."/>
            <person name="Kirby J.R."/>
            <person name="Zhulin I.B."/>
            <person name="Loeffler F.E."/>
            <person name="Richardson P."/>
        </authorList>
    </citation>
    <scope>NUCLEOTIDE SEQUENCE [LARGE SCALE GENOMIC DNA]</scope>
    <source>
        <strain evidence="2 3">2CP-C</strain>
    </source>
</reference>
<dbReference type="STRING" id="290397.Adeh_4013"/>
<name>Q2IGS0_ANADE</name>
<proteinExistence type="predicted"/>
<dbReference type="Proteomes" id="UP000001935">
    <property type="component" value="Chromosome"/>
</dbReference>
<gene>
    <name evidence="2" type="ordered locus">Adeh_4013</name>
</gene>
<keyword evidence="1" id="KW-0732">Signal</keyword>
<sequence length="180" mass="19176">MAAPAPLVALWLALAAAAGPGGAPAVPVAPPRAGTLDARREAIAQELIRLGGALQREIEAGDAGAILARVPADGLRCAGQVVPRARVERDLREPSRWLHRTLFGPPEGADPSAPGSLRAFLGRAKEVAVLVSFRRDPRAGPVGRPCLEFRARDLVNPAPPFCFEKQGRRWWLTESLYPCG</sequence>
<organism evidence="2 3">
    <name type="scientific">Anaeromyxobacter dehalogenans (strain 2CP-C)</name>
    <dbReference type="NCBI Taxonomy" id="290397"/>
    <lineage>
        <taxon>Bacteria</taxon>
        <taxon>Pseudomonadati</taxon>
        <taxon>Myxococcota</taxon>
        <taxon>Myxococcia</taxon>
        <taxon>Myxococcales</taxon>
        <taxon>Cystobacterineae</taxon>
        <taxon>Anaeromyxobacteraceae</taxon>
        <taxon>Anaeromyxobacter</taxon>
    </lineage>
</organism>
<dbReference type="EMBL" id="CP000251">
    <property type="protein sequence ID" value="ABC83777.1"/>
    <property type="molecule type" value="Genomic_DNA"/>
</dbReference>
<evidence type="ECO:0000313" key="2">
    <source>
        <dbReference type="EMBL" id="ABC83777.1"/>
    </source>
</evidence>
<accession>Q2IGS0</accession>
<evidence type="ECO:0000256" key="1">
    <source>
        <dbReference type="SAM" id="SignalP"/>
    </source>
</evidence>
<protein>
    <submittedName>
        <fullName evidence="2">Uncharacterized protein</fullName>
    </submittedName>
</protein>
<feature type="signal peptide" evidence="1">
    <location>
        <begin position="1"/>
        <end position="25"/>
    </location>
</feature>
<dbReference type="AlphaFoldDB" id="Q2IGS0"/>
<dbReference type="RefSeq" id="WP_011423059.1">
    <property type="nucleotide sequence ID" value="NC_007760.1"/>
</dbReference>
<feature type="chain" id="PRO_5004210345" evidence="1">
    <location>
        <begin position="26"/>
        <end position="180"/>
    </location>
</feature>
<dbReference type="KEGG" id="ade:Adeh_4013"/>